<feature type="domain" description="HipA N-terminal subdomain 1" evidence="5">
    <location>
        <begin position="2"/>
        <end position="105"/>
    </location>
</feature>
<dbReference type="EMBL" id="QSRD01000064">
    <property type="protein sequence ID" value="RGK96866.1"/>
    <property type="molecule type" value="Genomic_DNA"/>
</dbReference>
<dbReference type="InterPro" id="IPR012893">
    <property type="entry name" value="HipA-like_C"/>
</dbReference>
<comment type="caution">
    <text evidence="6">The sequence shown here is derived from an EMBL/GenBank/DDBJ whole genome shotgun (WGS) entry which is preliminary data.</text>
</comment>
<keyword evidence="3" id="KW-0418">Kinase</keyword>
<name>A0A3E4QJ68_9BACT</name>
<comment type="similarity">
    <text evidence="1">Belongs to the HipA Ser/Thr kinase family.</text>
</comment>
<dbReference type="AlphaFoldDB" id="A0A3E4QJ68"/>
<evidence type="ECO:0000259" key="5">
    <source>
        <dbReference type="Pfam" id="PF13657"/>
    </source>
</evidence>
<evidence type="ECO:0000313" key="7">
    <source>
        <dbReference type="Proteomes" id="UP000260835"/>
    </source>
</evidence>
<dbReference type="Gene3D" id="1.10.1070.20">
    <property type="match status" value="1"/>
</dbReference>
<protein>
    <submittedName>
        <fullName evidence="6">Type II toxin-antitoxin system HipA family toxin</fullName>
    </submittedName>
</protein>
<evidence type="ECO:0000256" key="1">
    <source>
        <dbReference type="ARBA" id="ARBA00010164"/>
    </source>
</evidence>
<dbReference type="Pfam" id="PF13657">
    <property type="entry name" value="Couple_hipA"/>
    <property type="match status" value="1"/>
</dbReference>
<reference evidence="6 7" key="1">
    <citation type="submission" date="2018-08" db="EMBL/GenBank/DDBJ databases">
        <title>A genome reference for cultivated species of the human gut microbiota.</title>
        <authorList>
            <person name="Zou Y."/>
            <person name="Xue W."/>
            <person name="Luo G."/>
        </authorList>
    </citation>
    <scope>NUCLEOTIDE SEQUENCE [LARGE SCALE GENOMIC DNA]</scope>
    <source>
        <strain evidence="6 7">TF09-12</strain>
    </source>
</reference>
<keyword evidence="2" id="KW-0808">Transferase</keyword>
<evidence type="ECO:0000259" key="4">
    <source>
        <dbReference type="Pfam" id="PF07804"/>
    </source>
</evidence>
<gene>
    <name evidence="6" type="ORF">DXC89_08530</name>
</gene>
<accession>A0A3E4QJ68</accession>
<evidence type="ECO:0000256" key="2">
    <source>
        <dbReference type="ARBA" id="ARBA00022679"/>
    </source>
</evidence>
<dbReference type="InterPro" id="IPR017508">
    <property type="entry name" value="HipA_N1"/>
</dbReference>
<dbReference type="Pfam" id="PF07804">
    <property type="entry name" value="HipA_C"/>
    <property type="match status" value="1"/>
</dbReference>
<sequence>MYHDQLVGQLTMGINDTCLFQYCNEWLHTGFSISPLKLPLKGDLFEAPYLPFHGNFGVFDDCMPGGYGEYVLQKELNKEGINYQSLTPLQKLSIVGSSGMGALCYIPDNKITIPSKFKNLDKIQQAALDILSGKTDKNAGRLYVDSGNSGGVRPKILLQENGSHWIVKFRHINDPIESGKIEYMYSLAAKEAGIIVPRFKLFNDRYFGVERFDLSPDGERIHMVTASGLLDEGINPPKMDYKTLLALTGYITQDHIEVEQQFRRMVFNYYAENFDDHARNFSFLYVDGKWKLSPAYDMTHDSPLGQHATSVGYKANPTEKDFIEAGSSVQMSHKLCSDIIDEVKPIGQLLLAKLKENDYSIVEGNEQQTKEDLNTGRVGFKR</sequence>
<evidence type="ECO:0000313" key="6">
    <source>
        <dbReference type="EMBL" id="RGK96866.1"/>
    </source>
</evidence>
<dbReference type="Proteomes" id="UP000260835">
    <property type="component" value="Unassembled WGS sequence"/>
</dbReference>
<dbReference type="GO" id="GO:0004674">
    <property type="term" value="F:protein serine/threonine kinase activity"/>
    <property type="evidence" value="ECO:0007669"/>
    <property type="project" value="TreeGrafter"/>
</dbReference>
<dbReference type="PANTHER" id="PTHR37419">
    <property type="entry name" value="SERINE/THREONINE-PROTEIN KINASE TOXIN HIPA"/>
    <property type="match status" value="1"/>
</dbReference>
<dbReference type="InterPro" id="IPR052028">
    <property type="entry name" value="HipA_Ser/Thr_kinase"/>
</dbReference>
<evidence type="ECO:0000256" key="3">
    <source>
        <dbReference type="ARBA" id="ARBA00022777"/>
    </source>
</evidence>
<proteinExistence type="inferred from homology"/>
<feature type="domain" description="HipA-like C-terminal" evidence="4">
    <location>
        <begin position="149"/>
        <end position="343"/>
    </location>
</feature>
<dbReference type="PANTHER" id="PTHR37419:SF8">
    <property type="entry name" value="TOXIN YJJJ"/>
    <property type="match status" value="1"/>
</dbReference>
<organism evidence="6 7">
    <name type="scientific">Prevotella disiens</name>
    <dbReference type="NCBI Taxonomy" id="28130"/>
    <lineage>
        <taxon>Bacteria</taxon>
        <taxon>Pseudomonadati</taxon>
        <taxon>Bacteroidota</taxon>
        <taxon>Bacteroidia</taxon>
        <taxon>Bacteroidales</taxon>
        <taxon>Prevotellaceae</taxon>
        <taxon>Prevotella</taxon>
    </lineage>
</organism>
<dbReference type="GO" id="GO:0005829">
    <property type="term" value="C:cytosol"/>
    <property type="evidence" value="ECO:0007669"/>
    <property type="project" value="TreeGrafter"/>
</dbReference>